<evidence type="ECO:0000256" key="7">
    <source>
        <dbReference type="PIRSR" id="PIRSR000524-50"/>
    </source>
</evidence>
<dbReference type="InterPro" id="IPR020578">
    <property type="entry name" value="Aminotrans_V_PyrdxlP_BS"/>
</dbReference>
<dbReference type="OrthoDB" id="9766472at2"/>
<dbReference type="RefSeq" id="WP_092547242.1">
    <property type="nucleotide sequence ID" value="NZ_CAWRBG010000044.1"/>
</dbReference>
<dbReference type="PIRSF" id="PIRSF000524">
    <property type="entry name" value="SPT"/>
    <property type="match status" value="1"/>
</dbReference>
<evidence type="ECO:0000256" key="9">
    <source>
        <dbReference type="RuleBase" id="RU004504"/>
    </source>
</evidence>
<dbReference type="InterPro" id="IPR024169">
    <property type="entry name" value="SP_NH2Trfase/AEP_transaminase"/>
</dbReference>
<proteinExistence type="inferred from homology"/>
<dbReference type="PANTHER" id="PTHR21152:SF40">
    <property type="entry name" value="ALANINE--GLYOXYLATE AMINOTRANSFERASE"/>
    <property type="match status" value="1"/>
</dbReference>
<sequence>MSLSFIPQPTLLLGPGPSPVHESVLAATSQPTIGHLDRQCFVLMNEIKRMLQQLFQTDNSLTIPLSGPGSAGMEACVSNLIEPTEKVIVCINGAFGKRIAENSRKVGGNVIEVSAVWGKPIEPSVLRTTLEQHPDVKVVCFVHGETSTGVLNDAKALCAVAHEFGALTIVDAVTSLGGVEVKVDEWGIDAIFSGAQKCLSCPPGLAPISLNQRAVNKLQQRKSPIPSWFLDLSMINRYWDVSSRAYHHTAPINALYGLHQGLFNALNEGKEELIKRHRQCHELLVTGLDALNLKLLVDESYQLPQLTTIIIPGWVDDLAFRKQLMDDYQIEIGGGIGDLAGKVWRVGLMGNGAVPENVEQLLYAMNSVLHS</sequence>
<keyword evidence="3 11" id="KW-0032">Aminotransferase</keyword>
<reference evidence="12" key="1">
    <citation type="submission" date="2016-10" db="EMBL/GenBank/DDBJ databases">
        <authorList>
            <person name="Varghese N."/>
            <person name="Submissions S."/>
        </authorList>
    </citation>
    <scope>NUCLEOTIDE SEQUENCE [LARGE SCALE GENOMIC DNA]</scope>
    <source>
        <strain evidence="12">DSM 18168</strain>
    </source>
</reference>
<feature type="modified residue" description="N6-(pyridoxal phosphate)lysine" evidence="7">
    <location>
        <position position="197"/>
    </location>
</feature>
<dbReference type="PANTHER" id="PTHR21152">
    <property type="entry name" value="AMINOTRANSFERASE CLASS V"/>
    <property type="match status" value="1"/>
</dbReference>
<evidence type="ECO:0000259" key="10">
    <source>
        <dbReference type="Pfam" id="PF00266"/>
    </source>
</evidence>
<evidence type="ECO:0000313" key="12">
    <source>
        <dbReference type="Proteomes" id="UP000242496"/>
    </source>
</evidence>
<dbReference type="Gene3D" id="3.90.1150.10">
    <property type="entry name" value="Aspartate Aminotransferase, domain 1"/>
    <property type="match status" value="1"/>
</dbReference>
<dbReference type="Pfam" id="PF00266">
    <property type="entry name" value="Aminotran_5"/>
    <property type="match status" value="1"/>
</dbReference>
<gene>
    <name evidence="11" type="ORF">SAMN05421784_10139</name>
</gene>
<dbReference type="FunFam" id="3.40.640.10:FF:000027">
    <property type="entry name" value="Serine--pyruvate aminotransferase, mitochondrial"/>
    <property type="match status" value="1"/>
</dbReference>
<comment type="similarity">
    <text evidence="2 8">Belongs to the class-V pyridoxal-phosphate-dependent aminotransferase family.</text>
</comment>
<dbReference type="PROSITE" id="PS00595">
    <property type="entry name" value="AA_TRANSFER_CLASS_5"/>
    <property type="match status" value="1"/>
</dbReference>
<organism evidence="11 12">
    <name type="scientific">Xenorhabdus koppenhoeferi</name>
    <dbReference type="NCBI Taxonomy" id="351659"/>
    <lineage>
        <taxon>Bacteria</taxon>
        <taxon>Pseudomonadati</taxon>
        <taxon>Pseudomonadota</taxon>
        <taxon>Gammaproteobacteria</taxon>
        <taxon>Enterobacterales</taxon>
        <taxon>Morganellaceae</taxon>
        <taxon>Xenorhabdus</taxon>
    </lineage>
</organism>
<evidence type="ECO:0000256" key="6">
    <source>
        <dbReference type="PIRSR" id="PIRSR000524-1"/>
    </source>
</evidence>
<evidence type="ECO:0000256" key="8">
    <source>
        <dbReference type="RuleBase" id="RU004075"/>
    </source>
</evidence>
<dbReference type="EMBL" id="FPBJ01000001">
    <property type="protein sequence ID" value="SFU26906.1"/>
    <property type="molecule type" value="Genomic_DNA"/>
</dbReference>
<evidence type="ECO:0000256" key="5">
    <source>
        <dbReference type="ARBA" id="ARBA00022898"/>
    </source>
</evidence>
<dbReference type="STRING" id="351659.SAMN05421784_10139"/>
<evidence type="ECO:0000256" key="2">
    <source>
        <dbReference type="ARBA" id="ARBA00009236"/>
    </source>
</evidence>
<evidence type="ECO:0000256" key="1">
    <source>
        <dbReference type="ARBA" id="ARBA00001933"/>
    </source>
</evidence>
<dbReference type="Gene3D" id="3.40.640.10">
    <property type="entry name" value="Type I PLP-dependent aspartate aminotransferase-like (Major domain)"/>
    <property type="match status" value="1"/>
</dbReference>
<evidence type="ECO:0000256" key="4">
    <source>
        <dbReference type="ARBA" id="ARBA00022679"/>
    </source>
</evidence>
<feature type="binding site" evidence="6">
    <location>
        <position position="345"/>
    </location>
    <ligand>
        <name>substrate</name>
    </ligand>
</feature>
<accession>A0A1I7ESK5</accession>
<dbReference type="SUPFAM" id="SSF53383">
    <property type="entry name" value="PLP-dependent transferases"/>
    <property type="match status" value="1"/>
</dbReference>
<dbReference type="GO" id="GO:0019265">
    <property type="term" value="P:glycine biosynthetic process, by transamination of glyoxylate"/>
    <property type="evidence" value="ECO:0007669"/>
    <property type="project" value="TreeGrafter"/>
</dbReference>
<keyword evidence="5 7" id="KW-0663">Pyridoxal phosphate</keyword>
<dbReference type="Proteomes" id="UP000242496">
    <property type="component" value="Unassembled WGS sequence"/>
</dbReference>
<name>A0A1I7ESK5_9GAMM</name>
<dbReference type="InterPro" id="IPR000192">
    <property type="entry name" value="Aminotrans_V_dom"/>
</dbReference>
<comment type="cofactor">
    <cofactor evidence="1 7 9">
        <name>pyridoxal 5'-phosphate</name>
        <dbReference type="ChEBI" id="CHEBI:597326"/>
    </cofactor>
</comment>
<protein>
    <submittedName>
        <fullName evidence="11">Alanine-glyoxylate aminotransferase apoenzyme</fullName>
    </submittedName>
</protein>
<feature type="domain" description="Aminotransferase class V" evidence="10">
    <location>
        <begin position="32"/>
        <end position="313"/>
    </location>
</feature>
<dbReference type="GO" id="GO:0004760">
    <property type="term" value="F:L-serine-pyruvate transaminase activity"/>
    <property type="evidence" value="ECO:0007669"/>
    <property type="project" value="TreeGrafter"/>
</dbReference>
<dbReference type="InterPro" id="IPR015422">
    <property type="entry name" value="PyrdxlP-dep_Trfase_small"/>
</dbReference>
<keyword evidence="12" id="KW-1185">Reference proteome</keyword>
<dbReference type="AlphaFoldDB" id="A0A1I7ESK5"/>
<evidence type="ECO:0000313" key="11">
    <source>
        <dbReference type="EMBL" id="SFU26906.1"/>
    </source>
</evidence>
<dbReference type="InterPro" id="IPR015421">
    <property type="entry name" value="PyrdxlP-dep_Trfase_major"/>
</dbReference>
<dbReference type="GO" id="GO:0008453">
    <property type="term" value="F:alanine-glyoxylate transaminase activity"/>
    <property type="evidence" value="ECO:0007669"/>
    <property type="project" value="TreeGrafter"/>
</dbReference>
<keyword evidence="4 11" id="KW-0808">Transferase</keyword>
<dbReference type="InterPro" id="IPR015424">
    <property type="entry name" value="PyrdxlP-dep_Trfase"/>
</dbReference>
<evidence type="ECO:0000256" key="3">
    <source>
        <dbReference type="ARBA" id="ARBA00022576"/>
    </source>
</evidence>